<accession>A0A6A4VZH8</accession>
<feature type="region of interest" description="Disordered" evidence="1">
    <location>
        <begin position="70"/>
        <end position="96"/>
    </location>
</feature>
<name>A0A6A4VZH8_AMPAM</name>
<evidence type="ECO:0000256" key="1">
    <source>
        <dbReference type="SAM" id="MobiDB-lite"/>
    </source>
</evidence>
<evidence type="ECO:0000313" key="3">
    <source>
        <dbReference type="Proteomes" id="UP000440578"/>
    </source>
</evidence>
<comment type="caution">
    <text evidence="2">The sequence shown here is derived from an EMBL/GenBank/DDBJ whole genome shotgun (WGS) entry which is preliminary data.</text>
</comment>
<evidence type="ECO:0000313" key="2">
    <source>
        <dbReference type="EMBL" id="KAF0298319.1"/>
    </source>
</evidence>
<dbReference type="Proteomes" id="UP000440578">
    <property type="component" value="Unassembled WGS sequence"/>
</dbReference>
<reference evidence="2 3" key="1">
    <citation type="submission" date="2019-07" db="EMBL/GenBank/DDBJ databases">
        <title>Draft genome assembly of a fouling barnacle, Amphibalanus amphitrite (Darwin, 1854): The first reference genome for Thecostraca.</title>
        <authorList>
            <person name="Kim W."/>
        </authorList>
    </citation>
    <scope>NUCLEOTIDE SEQUENCE [LARGE SCALE GENOMIC DNA]</scope>
    <source>
        <strain evidence="2">SNU_AA5</strain>
        <tissue evidence="2">Soma without cirri and trophi</tissue>
    </source>
</reference>
<proteinExistence type="predicted"/>
<sequence>MPQSRNFGIIVFASLSSEYTRPQLNMARSDVERLSALLVKQAEDSAEREGRLAAMVERLVMASPTRAAAQPESAVTAAGAGGPARPRLPLSSTPSPHLHASANLREFSAWREKLSAYFMLTGVSTLPLKEQRAALLGLLDDEWQRTLRYGLNVSDDTPLDDVLQSMEAHLRAQRNVVVDRRDFYARCQQTGVSETSIISRTGHKSAESLKPYIGRSSHAQLRREADVLGSAVAGPSGSGTLVETADGRPAADEETAAAEALAQRAIAGSFTNCTITVNVTYNALRQ</sequence>
<organism evidence="2 3">
    <name type="scientific">Amphibalanus amphitrite</name>
    <name type="common">Striped barnacle</name>
    <name type="synonym">Balanus amphitrite</name>
    <dbReference type="NCBI Taxonomy" id="1232801"/>
    <lineage>
        <taxon>Eukaryota</taxon>
        <taxon>Metazoa</taxon>
        <taxon>Ecdysozoa</taxon>
        <taxon>Arthropoda</taxon>
        <taxon>Crustacea</taxon>
        <taxon>Multicrustacea</taxon>
        <taxon>Cirripedia</taxon>
        <taxon>Thoracica</taxon>
        <taxon>Thoracicalcarea</taxon>
        <taxon>Balanomorpha</taxon>
        <taxon>Balanoidea</taxon>
        <taxon>Balanidae</taxon>
        <taxon>Amphibalaninae</taxon>
        <taxon>Amphibalanus</taxon>
    </lineage>
</organism>
<keyword evidence="3" id="KW-1185">Reference proteome</keyword>
<protein>
    <submittedName>
        <fullName evidence="2">Uncharacterized protein</fullName>
    </submittedName>
</protein>
<gene>
    <name evidence="2" type="ORF">FJT64_004332</name>
</gene>
<feature type="compositionally biased region" description="Low complexity" evidence="1">
    <location>
        <begin position="83"/>
        <end position="96"/>
    </location>
</feature>
<dbReference type="AlphaFoldDB" id="A0A6A4VZH8"/>
<dbReference type="EMBL" id="VIIS01001437">
    <property type="protein sequence ID" value="KAF0298319.1"/>
    <property type="molecule type" value="Genomic_DNA"/>
</dbReference>